<evidence type="ECO:0000313" key="2">
    <source>
        <dbReference type="Proteomes" id="UP000789920"/>
    </source>
</evidence>
<dbReference type="EMBL" id="CAJVQC010105435">
    <property type="protein sequence ID" value="CAG8833037.1"/>
    <property type="molecule type" value="Genomic_DNA"/>
</dbReference>
<organism evidence="1 2">
    <name type="scientific">Racocetra persica</name>
    <dbReference type="NCBI Taxonomy" id="160502"/>
    <lineage>
        <taxon>Eukaryota</taxon>
        <taxon>Fungi</taxon>
        <taxon>Fungi incertae sedis</taxon>
        <taxon>Mucoromycota</taxon>
        <taxon>Glomeromycotina</taxon>
        <taxon>Glomeromycetes</taxon>
        <taxon>Diversisporales</taxon>
        <taxon>Gigasporaceae</taxon>
        <taxon>Racocetra</taxon>
    </lineage>
</organism>
<reference evidence="1" key="1">
    <citation type="submission" date="2021-06" db="EMBL/GenBank/DDBJ databases">
        <authorList>
            <person name="Kallberg Y."/>
            <person name="Tangrot J."/>
            <person name="Rosling A."/>
        </authorList>
    </citation>
    <scope>NUCLEOTIDE SEQUENCE</scope>
    <source>
        <strain evidence="1">MA461A</strain>
    </source>
</reference>
<keyword evidence="2" id="KW-1185">Reference proteome</keyword>
<gene>
    <name evidence="1" type="ORF">RPERSI_LOCUS28681</name>
</gene>
<evidence type="ECO:0000313" key="1">
    <source>
        <dbReference type="EMBL" id="CAG8833037.1"/>
    </source>
</evidence>
<feature type="non-terminal residue" evidence="1">
    <location>
        <position position="1"/>
    </location>
</feature>
<accession>A0ACA9SA02</accession>
<sequence>CDNKEEKTGIKKKVEKKGLKERNEWGRRAGKKEKNGKEKNVKKKK</sequence>
<name>A0ACA9SA02_9GLOM</name>
<protein>
    <submittedName>
        <fullName evidence="1">5480_t:CDS:1</fullName>
    </submittedName>
</protein>
<comment type="caution">
    <text evidence="1">The sequence shown here is derived from an EMBL/GenBank/DDBJ whole genome shotgun (WGS) entry which is preliminary data.</text>
</comment>
<proteinExistence type="predicted"/>
<dbReference type="Proteomes" id="UP000789920">
    <property type="component" value="Unassembled WGS sequence"/>
</dbReference>